<evidence type="ECO:0000313" key="4">
    <source>
        <dbReference type="Proteomes" id="UP000000263"/>
    </source>
</evidence>
<dbReference type="eggNOG" id="COG1266">
    <property type="taxonomic scope" value="Bacteria"/>
</dbReference>
<keyword evidence="1" id="KW-1133">Transmembrane helix</keyword>
<organism evidence="3 4">
    <name type="scientific">Roseiflexus castenholzii (strain DSM 13941 / HLO8)</name>
    <dbReference type="NCBI Taxonomy" id="383372"/>
    <lineage>
        <taxon>Bacteria</taxon>
        <taxon>Bacillati</taxon>
        <taxon>Chloroflexota</taxon>
        <taxon>Chloroflexia</taxon>
        <taxon>Chloroflexales</taxon>
        <taxon>Roseiflexineae</taxon>
        <taxon>Roseiflexaceae</taxon>
        <taxon>Roseiflexus</taxon>
    </lineage>
</organism>
<feature type="transmembrane region" description="Helical" evidence="1">
    <location>
        <begin position="183"/>
        <end position="201"/>
    </location>
</feature>
<feature type="transmembrane region" description="Helical" evidence="1">
    <location>
        <begin position="157"/>
        <end position="177"/>
    </location>
</feature>
<proteinExistence type="predicted"/>
<dbReference type="Proteomes" id="UP000000263">
    <property type="component" value="Chromosome"/>
</dbReference>
<feature type="transmembrane region" description="Helical" evidence="1">
    <location>
        <begin position="47"/>
        <end position="65"/>
    </location>
</feature>
<accession>A7NPZ3</accession>
<dbReference type="RefSeq" id="WP_012122062.1">
    <property type="nucleotide sequence ID" value="NC_009767.1"/>
</dbReference>
<keyword evidence="4" id="KW-1185">Reference proteome</keyword>
<dbReference type="GO" id="GO:0080120">
    <property type="term" value="P:CAAX-box protein maturation"/>
    <property type="evidence" value="ECO:0007669"/>
    <property type="project" value="UniProtKB-ARBA"/>
</dbReference>
<feature type="domain" description="CAAX prenyl protease 2/Lysostaphin resistance protein A-like" evidence="2">
    <location>
        <begin position="126"/>
        <end position="216"/>
    </location>
</feature>
<keyword evidence="1" id="KW-0472">Membrane</keyword>
<evidence type="ECO:0000256" key="1">
    <source>
        <dbReference type="SAM" id="Phobius"/>
    </source>
</evidence>
<sequence>MSHTLSPQMSAISPRSSAHQRLVSGFALAGSVWIVGLIGHFTPLAEWPALFLYVLGAIGVTLLLGVRDGLWEAMWVTRCGLGRALAWGGGIGLALLVIDNLNTFMYYRAGGAPMAQMEAILIGMRLVFLFPLLVLAEEFLWRGVILSGLHDAGFNRHLAVALTTTAYALNHFAVAPVGMVERAMMAAMGLPIGIAGGYLALKTRSVWAPVALHGLTMISMIVDIFVIPRLV</sequence>
<dbReference type="Pfam" id="PF02517">
    <property type="entry name" value="Rce1-like"/>
    <property type="match status" value="1"/>
</dbReference>
<dbReference type="AlphaFoldDB" id="A7NPZ3"/>
<dbReference type="STRING" id="383372.Rcas_3590"/>
<feature type="transmembrane region" description="Helical" evidence="1">
    <location>
        <begin position="206"/>
        <end position="227"/>
    </location>
</feature>
<gene>
    <name evidence="3" type="ordered locus">Rcas_3590</name>
</gene>
<evidence type="ECO:0000259" key="2">
    <source>
        <dbReference type="Pfam" id="PF02517"/>
    </source>
</evidence>
<dbReference type="HOGENOM" id="CLU_105403_0_0_0"/>
<name>A7NPZ3_ROSCS</name>
<reference evidence="3 4" key="1">
    <citation type="submission" date="2007-08" db="EMBL/GenBank/DDBJ databases">
        <title>Complete sequence of Roseiflexus castenholzii DSM 13941.</title>
        <authorList>
            <consortium name="US DOE Joint Genome Institute"/>
            <person name="Copeland A."/>
            <person name="Lucas S."/>
            <person name="Lapidus A."/>
            <person name="Barry K."/>
            <person name="Glavina del Rio T."/>
            <person name="Dalin E."/>
            <person name="Tice H."/>
            <person name="Pitluck S."/>
            <person name="Thompson L.S."/>
            <person name="Brettin T."/>
            <person name="Bruce D."/>
            <person name="Detter J.C."/>
            <person name="Han C."/>
            <person name="Tapia R."/>
            <person name="Schmutz J."/>
            <person name="Larimer F."/>
            <person name="Land M."/>
            <person name="Hauser L."/>
            <person name="Kyrpides N."/>
            <person name="Mikhailova N."/>
            <person name="Bryant D.A."/>
            <person name="Hanada S."/>
            <person name="Tsukatani Y."/>
            <person name="Richardson P."/>
        </authorList>
    </citation>
    <scope>NUCLEOTIDE SEQUENCE [LARGE SCALE GENOMIC DNA]</scope>
    <source>
        <strain evidence="4">DSM 13941 / HLO8</strain>
    </source>
</reference>
<keyword evidence="1" id="KW-0812">Transmembrane</keyword>
<feature type="transmembrane region" description="Helical" evidence="1">
    <location>
        <begin position="21"/>
        <end position="41"/>
    </location>
</feature>
<dbReference type="GO" id="GO:0004175">
    <property type="term" value="F:endopeptidase activity"/>
    <property type="evidence" value="ECO:0007669"/>
    <property type="project" value="UniProtKB-ARBA"/>
</dbReference>
<feature type="transmembrane region" description="Helical" evidence="1">
    <location>
        <begin position="85"/>
        <end position="107"/>
    </location>
</feature>
<evidence type="ECO:0000313" key="3">
    <source>
        <dbReference type="EMBL" id="ABU59639.1"/>
    </source>
</evidence>
<dbReference type="EMBL" id="CP000804">
    <property type="protein sequence ID" value="ABU59639.1"/>
    <property type="molecule type" value="Genomic_DNA"/>
</dbReference>
<protein>
    <submittedName>
        <fullName evidence="3">Abortive infection protein</fullName>
    </submittedName>
</protein>
<dbReference type="InterPro" id="IPR003675">
    <property type="entry name" value="Rce1/LyrA-like_dom"/>
</dbReference>
<dbReference type="KEGG" id="rca:Rcas_3590"/>